<comment type="cofactor">
    <cofactor evidence="1">
        <name>Mg(2+)</name>
        <dbReference type="ChEBI" id="CHEBI:18420"/>
    </cofactor>
</comment>
<dbReference type="EMBL" id="JAAIUW010000004">
    <property type="protein sequence ID" value="KAF7835707.1"/>
    <property type="molecule type" value="Genomic_DNA"/>
</dbReference>
<dbReference type="GO" id="GO:0010333">
    <property type="term" value="F:terpene synthase activity"/>
    <property type="evidence" value="ECO:0007669"/>
    <property type="project" value="InterPro"/>
</dbReference>
<dbReference type="AlphaFoldDB" id="A0A834X179"/>
<dbReference type="Gene3D" id="1.50.10.160">
    <property type="match status" value="1"/>
</dbReference>
<evidence type="ECO:0000256" key="3">
    <source>
        <dbReference type="ARBA" id="ARBA00023239"/>
    </source>
</evidence>
<proteinExistence type="predicted"/>
<dbReference type="OrthoDB" id="2343925at2759"/>
<name>A0A834X179_9FABA</name>
<dbReference type="InterPro" id="IPR008930">
    <property type="entry name" value="Terpenoid_cyclase/PrenylTrfase"/>
</dbReference>
<protein>
    <submittedName>
        <fullName evidence="4">Ent-kaur-16-ene synthase, chloroplastic-like</fullName>
    </submittedName>
</protein>
<dbReference type="GO" id="GO:0000287">
    <property type="term" value="F:magnesium ion binding"/>
    <property type="evidence" value="ECO:0007669"/>
    <property type="project" value="TreeGrafter"/>
</dbReference>
<dbReference type="InterPro" id="IPR050148">
    <property type="entry name" value="Terpene_synthase-like"/>
</dbReference>
<evidence type="ECO:0000256" key="2">
    <source>
        <dbReference type="ARBA" id="ARBA00022842"/>
    </source>
</evidence>
<keyword evidence="3" id="KW-0456">Lyase</keyword>
<dbReference type="GO" id="GO:0009507">
    <property type="term" value="C:chloroplast"/>
    <property type="evidence" value="ECO:0007669"/>
    <property type="project" value="TreeGrafter"/>
</dbReference>
<dbReference type="Proteomes" id="UP000634136">
    <property type="component" value="Unassembled WGS sequence"/>
</dbReference>
<reference evidence="4" key="1">
    <citation type="submission" date="2020-09" db="EMBL/GenBank/DDBJ databases">
        <title>Genome-Enabled Discovery of Anthraquinone Biosynthesis in Senna tora.</title>
        <authorList>
            <person name="Kang S.-H."/>
            <person name="Pandey R.P."/>
            <person name="Lee C.-M."/>
            <person name="Sim J.-S."/>
            <person name="Jeong J.-T."/>
            <person name="Choi B.-S."/>
            <person name="Jung M."/>
            <person name="Ginzburg D."/>
            <person name="Zhao K."/>
            <person name="Won S.Y."/>
            <person name="Oh T.-J."/>
            <person name="Yu Y."/>
            <person name="Kim N.-H."/>
            <person name="Lee O.R."/>
            <person name="Lee T.-H."/>
            <person name="Bashyal P."/>
            <person name="Kim T.-S."/>
            <person name="Lee W.-H."/>
            <person name="Kawkins C."/>
            <person name="Kim C.-K."/>
            <person name="Kim J.S."/>
            <person name="Ahn B.O."/>
            <person name="Rhee S.Y."/>
            <person name="Sohng J.K."/>
        </authorList>
    </citation>
    <scope>NUCLEOTIDE SEQUENCE</scope>
    <source>
        <tissue evidence="4">Leaf</tissue>
    </source>
</reference>
<accession>A0A834X179</accession>
<evidence type="ECO:0000256" key="1">
    <source>
        <dbReference type="ARBA" id="ARBA00001946"/>
    </source>
</evidence>
<sequence>MIPSTNSPSVPFFPQCVNWLLDNQLFDGSWGLPDCHPLLLKDALLSTSACVLALKQWGLGEEQINRGLRFIESNIASAYDENQHSPIGFDIVFPSLVESLQSLGINLSLGATSLEAMIYKREMEIRR</sequence>
<comment type="caution">
    <text evidence="4">The sequence shown here is derived from an EMBL/GenBank/DDBJ whole genome shotgun (WGS) entry which is preliminary data.</text>
</comment>
<dbReference type="SUPFAM" id="SSF48239">
    <property type="entry name" value="Terpenoid cyclases/Protein prenyltransferases"/>
    <property type="match status" value="1"/>
</dbReference>
<gene>
    <name evidence="4" type="ORF">G2W53_010566</name>
</gene>
<keyword evidence="5" id="KW-1185">Reference proteome</keyword>
<dbReference type="PANTHER" id="PTHR31739">
    <property type="entry name" value="ENT-COPALYL DIPHOSPHATE SYNTHASE, CHLOROPLASTIC"/>
    <property type="match status" value="1"/>
</dbReference>
<dbReference type="GO" id="GO:0009686">
    <property type="term" value="P:gibberellin biosynthetic process"/>
    <property type="evidence" value="ECO:0007669"/>
    <property type="project" value="TreeGrafter"/>
</dbReference>
<dbReference type="PANTHER" id="PTHR31739:SF3">
    <property type="entry name" value="ENT-KAUR-16-ENE SYNTHASE, CHLOROPLASTIC"/>
    <property type="match status" value="1"/>
</dbReference>
<evidence type="ECO:0000313" key="4">
    <source>
        <dbReference type="EMBL" id="KAF7835707.1"/>
    </source>
</evidence>
<keyword evidence="2" id="KW-0460">Magnesium</keyword>
<evidence type="ECO:0000313" key="5">
    <source>
        <dbReference type="Proteomes" id="UP000634136"/>
    </source>
</evidence>
<organism evidence="4 5">
    <name type="scientific">Senna tora</name>
    <dbReference type="NCBI Taxonomy" id="362788"/>
    <lineage>
        <taxon>Eukaryota</taxon>
        <taxon>Viridiplantae</taxon>
        <taxon>Streptophyta</taxon>
        <taxon>Embryophyta</taxon>
        <taxon>Tracheophyta</taxon>
        <taxon>Spermatophyta</taxon>
        <taxon>Magnoliopsida</taxon>
        <taxon>eudicotyledons</taxon>
        <taxon>Gunneridae</taxon>
        <taxon>Pentapetalae</taxon>
        <taxon>rosids</taxon>
        <taxon>fabids</taxon>
        <taxon>Fabales</taxon>
        <taxon>Fabaceae</taxon>
        <taxon>Caesalpinioideae</taxon>
        <taxon>Cassia clade</taxon>
        <taxon>Senna</taxon>
    </lineage>
</organism>